<evidence type="ECO:0000313" key="1">
    <source>
        <dbReference type="EMBL" id="CSC21497.1"/>
    </source>
</evidence>
<name>A0A655XRJ9_VIBCL</name>
<protein>
    <submittedName>
        <fullName evidence="1">Phage gp6-like head-tail connector protein</fullName>
    </submittedName>
</protein>
<dbReference type="CDD" id="cd08054">
    <property type="entry name" value="gp6"/>
    <property type="match status" value="1"/>
</dbReference>
<reference evidence="1 2" key="1">
    <citation type="submission" date="2015-07" db="EMBL/GenBank/DDBJ databases">
        <authorList>
            <consortium name="Pathogen Informatics"/>
        </authorList>
    </citation>
    <scope>NUCLEOTIDE SEQUENCE [LARGE SCALE GENOMIC DNA]</scope>
    <source>
        <strain evidence="1 2">A316</strain>
    </source>
</reference>
<dbReference type="Gene3D" id="1.10.3230.30">
    <property type="entry name" value="Phage gp6-like head-tail connector protein"/>
    <property type="match status" value="1"/>
</dbReference>
<dbReference type="Proteomes" id="UP000041770">
    <property type="component" value="Unassembled WGS sequence"/>
</dbReference>
<sequence length="183" mass="20532">MSHVILSRAFTEVVPFEQVASHLRVWDEEDRAYIESLVDAAVCTAESYMNRLIIESVVLVGLSNFNQALPLGRAKEIKEITYRLASLDVKVTLSPEDYELDLLRNRIVLRRGMSVAGAYDIQVTLVTGWSADEIPANVKHAVLMLVATLYEMREDATVGQGVTVTKVPVTHQYLLNKHKIYSV</sequence>
<dbReference type="EMBL" id="CWQY01000004">
    <property type="protein sequence ID" value="CSC21497.1"/>
    <property type="molecule type" value="Genomic_DNA"/>
</dbReference>
<organism evidence="1 2">
    <name type="scientific">Vibrio cholerae</name>
    <dbReference type="NCBI Taxonomy" id="666"/>
    <lineage>
        <taxon>Bacteria</taxon>
        <taxon>Pseudomonadati</taxon>
        <taxon>Pseudomonadota</taxon>
        <taxon>Gammaproteobacteria</taxon>
        <taxon>Vibrionales</taxon>
        <taxon>Vibrionaceae</taxon>
        <taxon>Vibrio</taxon>
    </lineage>
</organism>
<proteinExistence type="predicted"/>
<dbReference type="AlphaFoldDB" id="A0A655XRJ9"/>
<accession>A0A655XRJ9</accession>
<dbReference type="RefSeq" id="WP_000020008.1">
    <property type="nucleotide sequence ID" value="NZ_CADDXB010000001.1"/>
</dbReference>
<evidence type="ECO:0000313" key="2">
    <source>
        <dbReference type="Proteomes" id="UP000041770"/>
    </source>
</evidence>
<gene>
    <name evidence="1" type="ORF">ERS013200_00844</name>
</gene>
<dbReference type="NCBIfam" id="TIGR02215">
    <property type="entry name" value="phage_chp_gp8"/>
    <property type="match status" value="1"/>
</dbReference>
<dbReference type="InterPro" id="IPR011738">
    <property type="entry name" value="Phage_CHP"/>
</dbReference>